<dbReference type="EMBL" id="BK014875">
    <property type="protein sequence ID" value="DAD79934.1"/>
    <property type="molecule type" value="Genomic_DNA"/>
</dbReference>
<sequence length="32" mass="3139">MPIRAVGGGAVFTSAEFKEVAGAGRTPTASMA</sequence>
<organism evidence="1">
    <name type="scientific">Siphoviridae sp. ctDyb2</name>
    <dbReference type="NCBI Taxonomy" id="2826201"/>
    <lineage>
        <taxon>Viruses</taxon>
        <taxon>Duplodnaviria</taxon>
        <taxon>Heunggongvirae</taxon>
        <taxon>Uroviricota</taxon>
        <taxon>Caudoviricetes</taxon>
    </lineage>
</organism>
<protein>
    <submittedName>
        <fullName evidence="1">Uncharacterized protein</fullName>
    </submittedName>
</protein>
<proteinExistence type="predicted"/>
<evidence type="ECO:0000313" key="1">
    <source>
        <dbReference type="EMBL" id="DAD79934.1"/>
    </source>
</evidence>
<reference evidence="1" key="1">
    <citation type="journal article" date="2021" name="Proc. Natl. Acad. Sci. U.S.A.">
        <title>A Catalog of Tens of Thousands of Viruses from Human Metagenomes Reveals Hidden Associations with Chronic Diseases.</title>
        <authorList>
            <person name="Tisza M.J."/>
            <person name="Buck C.B."/>
        </authorList>
    </citation>
    <scope>NUCLEOTIDE SEQUENCE</scope>
    <source>
        <strain evidence="1">CtDyb2</strain>
    </source>
</reference>
<accession>A0A8S5MCH7</accession>
<name>A0A8S5MCH7_9CAUD</name>